<proteinExistence type="predicted"/>
<dbReference type="InterPro" id="IPR011009">
    <property type="entry name" value="Kinase-like_dom_sf"/>
</dbReference>
<organism evidence="2 3">
    <name type="scientific">Discina gigas</name>
    <dbReference type="NCBI Taxonomy" id="1032678"/>
    <lineage>
        <taxon>Eukaryota</taxon>
        <taxon>Fungi</taxon>
        <taxon>Dikarya</taxon>
        <taxon>Ascomycota</taxon>
        <taxon>Pezizomycotina</taxon>
        <taxon>Pezizomycetes</taxon>
        <taxon>Pezizales</taxon>
        <taxon>Discinaceae</taxon>
        <taxon>Discina</taxon>
    </lineage>
</organism>
<protein>
    <recommendedName>
        <fullName evidence="1">Protein kinase domain-containing protein</fullName>
    </recommendedName>
</protein>
<dbReference type="SUPFAM" id="SSF56112">
    <property type="entry name" value="Protein kinase-like (PK-like)"/>
    <property type="match status" value="1"/>
</dbReference>
<name>A0ABR3GF58_9PEZI</name>
<dbReference type="Proteomes" id="UP001447188">
    <property type="component" value="Unassembled WGS sequence"/>
</dbReference>
<dbReference type="PROSITE" id="PS50011">
    <property type="entry name" value="PROTEIN_KINASE_DOM"/>
    <property type="match status" value="1"/>
</dbReference>
<dbReference type="Gene3D" id="1.10.510.10">
    <property type="entry name" value="Transferase(Phosphotransferase) domain 1"/>
    <property type="match status" value="1"/>
</dbReference>
<evidence type="ECO:0000313" key="2">
    <source>
        <dbReference type="EMBL" id="KAL0634559.1"/>
    </source>
</evidence>
<comment type="caution">
    <text evidence="2">The sequence shown here is derived from an EMBL/GenBank/DDBJ whole genome shotgun (WGS) entry which is preliminary data.</text>
</comment>
<dbReference type="Pfam" id="PF00069">
    <property type="entry name" value="Pkinase"/>
    <property type="match status" value="1"/>
</dbReference>
<accession>A0ABR3GF58</accession>
<gene>
    <name evidence="2" type="ORF">Q9L58_006518</name>
</gene>
<feature type="domain" description="Protein kinase" evidence="1">
    <location>
        <begin position="1"/>
        <end position="347"/>
    </location>
</feature>
<dbReference type="InterPro" id="IPR000719">
    <property type="entry name" value="Prot_kinase_dom"/>
</dbReference>
<evidence type="ECO:0000313" key="3">
    <source>
        <dbReference type="Proteomes" id="UP001447188"/>
    </source>
</evidence>
<keyword evidence="3" id="KW-1185">Reference proteome</keyword>
<evidence type="ECO:0000259" key="1">
    <source>
        <dbReference type="PROSITE" id="PS50011"/>
    </source>
</evidence>
<reference evidence="2 3" key="1">
    <citation type="submission" date="2024-02" db="EMBL/GenBank/DDBJ databases">
        <title>Discinaceae phylogenomics.</title>
        <authorList>
            <person name="Dirks A.C."/>
            <person name="James T.Y."/>
        </authorList>
    </citation>
    <scope>NUCLEOTIDE SEQUENCE [LARGE SCALE GENOMIC DNA]</scope>
    <source>
        <strain evidence="2 3">ACD0624</strain>
    </source>
</reference>
<dbReference type="EMBL" id="JBBBZM010000091">
    <property type="protein sequence ID" value="KAL0634559.1"/>
    <property type="molecule type" value="Genomic_DNA"/>
</dbReference>
<sequence>MVVNGNESAPDMNLATLLSTLTLTESPPSCDADTYLNESEILRAYQEFASDLESFIVLASADPHNAPRQLAVIFEHAFFAFCRPYRKAISDLQADIMQLQISPGDKIVAKRTHSAPPNAIRPSLAPRLTAFRTQRKQSRPAAAEIEIMRVLCDAGGPRYLMDIVYHSLELHDLGMTPLDPFLDVQTVTQTRACKILGEILMAIEWLHDHRIIHRDIRWDNIAVPPDAPALLGDFGLAVIDDGTLRGYDGEIQCAPARVVRHPGRRYIPSPADDCVAWVLLINSLLTPARWAGMQWEETMFKGTMERERIKGLWKSLEESSVWGPGVAAANDRQYDAMLGMLELVVLL</sequence>